<proteinExistence type="predicted"/>
<evidence type="ECO:0000313" key="5">
    <source>
        <dbReference type="Proteomes" id="UP000305848"/>
    </source>
</evidence>
<dbReference type="OrthoDB" id="1646880at2"/>
<dbReference type="PROSITE" id="PS50930">
    <property type="entry name" value="HTH_LYTTR"/>
    <property type="match status" value="1"/>
</dbReference>
<dbReference type="Pfam" id="PF00072">
    <property type="entry name" value="Response_reg"/>
    <property type="match status" value="1"/>
</dbReference>
<dbReference type="RefSeq" id="WP_137262270.1">
    <property type="nucleotide sequence ID" value="NZ_SZQL01000010.1"/>
</dbReference>
<organism evidence="4 5">
    <name type="scientific">Ilyomonas limi</name>
    <dbReference type="NCBI Taxonomy" id="2575867"/>
    <lineage>
        <taxon>Bacteria</taxon>
        <taxon>Pseudomonadati</taxon>
        <taxon>Bacteroidota</taxon>
        <taxon>Chitinophagia</taxon>
        <taxon>Chitinophagales</taxon>
        <taxon>Chitinophagaceae</taxon>
        <taxon>Ilyomonas</taxon>
    </lineage>
</organism>
<comment type="caution">
    <text evidence="4">The sequence shown here is derived from an EMBL/GenBank/DDBJ whole genome shotgun (WGS) entry which is preliminary data.</text>
</comment>
<dbReference type="AlphaFoldDB" id="A0A4U3KYG9"/>
<evidence type="ECO:0000256" key="1">
    <source>
        <dbReference type="PROSITE-ProRule" id="PRU00169"/>
    </source>
</evidence>
<keyword evidence="1" id="KW-0597">Phosphoprotein</keyword>
<dbReference type="Proteomes" id="UP000305848">
    <property type="component" value="Unassembled WGS sequence"/>
</dbReference>
<dbReference type="Gene3D" id="3.40.50.2300">
    <property type="match status" value="1"/>
</dbReference>
<reference evidence="4 5" key="1">
    <citation type="submission" date="2019-05" db="EMBL/GenBank/DDBJ databases">
        <title>Panacibacter sp. strain 17mud1-8 Genome sequencing and assembly.</title>
        <authorList>
            <person name="Chhetri G."/>
        </authorList>
    </citation>
    <scope>NUCLEOTIDE SEQUENCE [LARGE SCALE GENOMIC DNA]</scope>
    <source>
        <strain evidence="4 5">17mud1-8</strain>
    </source>
</reference>
<sequence>MKCIALDDEPLALQLLENYIQQTEGMELVNTFTDPVSAEEYINNNGVDLLFLDIQMPDINGMQFYTNLANKPPVVFTTAYSNYAAQGFDLDAVDYLVKPYDYERFARAVMKAKELIEYRQSKEVNDGYLFVKYNYQWCKVFFKEIELVEALDDYIKIVTPGKSYLIHMSMKVVSEKLPSPMFIRVHRSYIVPLDRITSWNKNSITLDDKTIPVSYTYQKQVQDILQKRTSVISAG</sequence>
<feature type="domain" description="Response regulatory" evidence="2">
    <location>
        <begin position="2"/>
        <end position="113"/>
    </location>
</feature>
<dbReference type="Pfam" id="PF04397">
    <property type="entry name" value="LytTR"/>
    <property type="match status" value="1"/>
</dbReference>
<dbReference type="InterPro" id="IPR007492">
    <property type="entry name" value="LytTR_DNA-bd_dom"/>
</dbReference>
<feature type="modified residue" description="4-aspartylphosphate" evidence="1">
    <location>
        <position position="53"/>
    </location>
</feature>
<gene>
    <name evidence="4" type="ORF">FC093_13215</name>
</gene>
<evidence type="ECO:0000313" key="4">
    <source>
        <dbReference type="EMBL" id="TKK67705.1"/>
    </source>
</evidence>
<dbReference type="InterPro" id="IPR001789">
    <property type="entry name" value="Sig_transdc_resp-reg_receiver"/>
</dbReference>
<dbReference type="SMART" id="SM00850">
    <property type="entry name" value="LytTR"/>
    <property type="match status" value="1"/>
</dbReference>
<evidence type="ECO:0000259" key="3">
    <source>
        <dbReference type="PROSITE" id="PS50930"/>
    </source>
</evidence>
<dbReference type="Gene3D" id="2.40.50.1020">
    <property type="entry name" value="LytTr DNA-binding domain"/>
    <property type="match status" value="1"/>
</dbReference>
<keyword evidence="5" id="KW-1185">Reference proteome</keyword>
<dbReference type="PANTHER" id="PTHR37299:SF1">
    <property type="entry name" value="STAGE 0 SPORULATION PROTEIN A HOMOLOG"/>
    <property type="match status" value="1"/>
</dbReference>
<dbReference type="PANTHER" id="PTHR37299">
    <property type="entry name" value="TRANSCRIPTIONAL REGULATOR-RELATED"/>
    <property type="match status" value="1"/>
</dbReference>
<dbReference type="GO" id="GO:0000156">
    <property type="term" value="F:phosphorelay response regulator activity"/>
    <property type="evidence" value="ECO:0007669"/>
    <property type="project" value="InterPro"/>
</dbReference>
<dbReference type="SUPFAM" id="SSF52172">
    <property type="entry name" value="CheY-like"/>
    <property type="match status" value="1"/>
</dbReference>
<dbReference type="InterPro" id="IPR046947">
    <property type="entry name" value="LytR-like"/>
</dbReference>
<name>A0A4U3KYG9_9BACT</name>
<dbReference type="GO" id="GO:0003677">
    <property type="term" value="F:DNA binding"/>
    <property type="evidence" value="ECO:0007669"/>
    <property type="project" value="InterPro"/>
</dbReference>
<dbReference type="InterPro" id="IPR011006">
    <property type="entry name" value="CheY-like_superfamily"/>
</dbReference>
<accession>A0A4U3KYG9</accession>
<protein>
    <submittedName>
        <fullName evidence="4">Response regulator transcription factor</fullName>
    </submittedName>
</protein>
<dbReference type="PROSITE" id="PS50110">
    <property type="entry name" value="RESPONSE_REGULATORY"/>
    <property type="match status" value="1"/>
</dbReference>
<evidence type="ECO:0000259" key="2">
    <source>
        <dbReference type="PROSITE" id="PS50110"/>
    </source>
</evidence>
<feature type="domain" description="HTH LytTR-type" evidence="3">
    <location>
        <begin position="129"/>
        <end position="227"/>
    </location>
</feature>
<dbReference type="SMART" id="SM00448">
    <property type="entry name" value="REC"/>
    <property type="match status" value="1"/>
</dbReference>
<dbReference type="EMBL" id="SZQL01000010">
    <property type="protein sequence ID" value="TKK67705.1"/>
    <property type="molecule type" value="Genomic_DNA"/>
</dbReference>